<dbReference type="Proteomes" id="UP000526625">
    <property type="component" value="Unassembled WGS sequence"/>
</dbReference>
<sequence>MRGEWHSCLAETGHFNFAATTKNQIIYLMELKAAVICMISML</sequence>
<keyword evidence="2" id="KW-1185">Reference proteome</keyword>
<dbReference type="EMBL" id="JACHBF010000007">
    <property type="protein sequence ID" value="MBB6492444.1"/>
    <property type="molecule type" value="Genomic_DNA"/>
</dbReference>
<organism evidence="1 2">
    <name type="scientific">Rhizobium tropici</name>
    <dbReference type="NCBI Taxonomy" id="398"/>
    <lineage>
        <taxon>Bacteria</taxon>
        <taxon>Pseudomonadati</taxon>
        <taxon>Pseudomonadota</taxon>
        <taxon>Alphaproteobacteria</taxon>
        <taxon>Hyphomicrobiales</taxon>
        <taxon>Rhizobiaceae</taxon>
        <taxon>Rhizobium/Agrobacterium group</taxon>
        <taxon>Rhizobium</taxon>
    </lineage>
</organism>
<accession>A0ABR6QZS7</accession>
<name>A0ABR6QZS7_RHITR</name>
<comment type="caution">
    <text evidence="1">The sequence shown here is derived from an EMBL/GenBank/DDBJ whole genome shotgun (WGS) entry which is preliminary data.</text>
</comment>
<proteinExistence type="predicted"/>
<evidence type="ECO:0000313" key="1">
    <source>
        <dbReference type="EMBL" id="MBB6492444.1"/>
    </source>
</evidence>
<gene>
    <name evidence="1" type="ORF">GGD45_002851</name>
</gene>
<reference evidence="1 2" key="1">
    <citation type="submission" date="2020-08" db="EMBL/GenBank/DDBJ databases">
        <title>Genomic Encyclopedia of Type Strains, Phase IV (KMG-V): Genome sequencing to study the core and pangenomes of soil and plant-associated prokaryotes.</title>
        <authorList>
            <person name="Whitman W."/>
        </authorList>
    </citation>
    <scope>NUCLEOTIDE SEQUENCE [LARGE SCALE GENOMIC DNA]</scope>
    <source>
        <strain evidence="1 2">SEMIA 4059</strain>
    </source>
</reference>
<evidence type="ECO:0000313" key="2">
    <source>
        <dbReference type="Proteomes" id="UP000526625"/>
    </source>
</evidence>
<protein>
    <submittedName>
        <fullName evidence="1">Uncharacterized protein</fullName>
    </submittedName>
</protein>